<dbReference type="GO" id="GO:0006654">
    <property type="term" value="P:phosphatidic acid biosynthetic process"/>
    <property type="evidence" value="ECO:0007669"/>
    <property type="project" value="TreeGrafter"/>
</dbReference>
<dbReference type="EMBL" id="AP022562">
    <property type="protein sequence ID" value="BBX12972.1"/>
    <property type="molecule type" value="Genomic_DNA"/>
</dbReference>
<dbReference type="PANTHER" id="PTHR10434:SF55">
    <property type="entry name" value="POSSIBLE ACYLTRANSFERASE"/>
    <property type="match status" value="1"/>
</dbReference>
<dbReference type="GO" id="GO:0003841">
    <property type="term" value="F:1-acylglycerol-3-phosphate O-acyltransferase activity"/>
    <property type="evidence" value="ECO:0007669"/>
    <property type="project" value="TreeGrafter"/>
</dbReference>
<dbReference type="AlphaFoldDB" id="A0A7I7JPM0"/>
<dbReference type="PANTHER" id="PTHR10434">
    <property type="entry name" value="1-ACYL-SN-GLYCEROL-3-PHOSPHATE ACYLTRANSFERASE"/>
    <property type="match status" value="1"/>
</dbReference>
<evidence type="ECO:0000259" key="3">
    <source>
        <dbReference type="SMART" id="SM00563"/>
    </source>
</evidence>
<feature type="domain" description="Phospholipid/glycerol acyltransferase" evidence="3">
    <location>
        <begin position="38"/>
        <end position="152"/>
    </location>
</feature>
<gene>
    <name evidence="4" type="ORF">MNVM_20530</name>
</gene>
<dbReference type="Pfam" id="PF01553">
    <property type="entry name" value="Acyltransferase"/>
    <property type="match status" value="1"/>
</dbReference>
<name>A0A7I7JPM0_9MYCO</name>
<sequence>MAEPLFRTLEMVIPPLVRANGPHPTFQGLENVPECGGAVLTLNHTSYLDWYPASIAALRRNRRLRFMIKSEMTEVPVIGYVIKHIKLIPVDRSAGAGAYDVAVQRLREGELVGLHPEATISRSFELREFKSGAARMAQAAGVPLIPVIVWGIHRVWTKDHPKQLWRNHVPVLVKIGEPMAASGDAEATTAELRGTMAAMLEQAQLEYPHPAGAYWVPRRLGGGAPTIAEALAMREAELAERDRQRMAQPHGGRLRRALAGRGRY</sequence>
<reference evidence="4 5" key="1">
    <citation type="journal article" date="2019" name="Emerg. Microbes Infect.">
        <title>Comprehensive subspecies identification of 175 nontuberculous mycobacteria species based on 7547 genomic profiles.</title>
        <authorList>
            <person name="Matsumoto Y."/>
            <person name="Kinjo T."/>
            <person name="Motooka D."/>
            <person name="Nabeya D."/>
            <person name="Jung N."/>
            <person name="Uechi K."/>
            <person name="Horii T."/>
            <person name="Iida T."/>
            <person name="Fujita J."/>
            <person name="Nakamura S."/>
        </authorList>
    </citation>
    <scope>NUCLEOTIDE SEQUENCE [LARGE SCALE GENOMIC DNA]</scope>
    <source>
        <strain evidence="4 5">JCM 6391</strain>
    </source>
</reference>
<dbReference type="InterPro" id="IPR002123">
    <property type="entry name" value="Plipid/glycerol_acylTrfase"/>
</dbReference>
<proteinExistence type="predicted"/>
<dbReference type="SUPFAM" id="SSF69593">
    <property type="entry name" value="Glycerol-3-phosphate (1)-acyltransferase"/>
    <property type="match status" value="1"/>
</dbReference>
<accession>A0A7I7JPM0</accession>
<dbReference type="CDD" id="cd07989">
    <property type="entry name" value="LPLAT_AGPAT-like"/>
    <property type="match status" value="1"/>
</dbReference>
<dbReference type="KEGG" id="mnm:MNVM_20530"/>
<dbReference type="RefSeq" id="WP_193466258.1">
    <property type="nucleotide sequence ID" value="NZ_AP022562.1"/>
</dbReference>
<evidence type="ECO:0000256" key="1">
    <source>
        <dbReference type="ARBA" id="ARBA00022679"/>
    </source>
</evidence>
<keyword evidence="5" id="KW-1185">Reference proteome</keyword>
<evidence type="ECO:0000256" key="2">
    <source>
        <dbReference type="ARBA" id="ARBA00023315"/>
    </source>
</evidence>
<dbReference type="Proteomes" id="UP000466997">
    <property type="component" value="Chromosome"/>
</dbReference>
<keyword evidence="2 4" id="KW-0012">Acyltransferase</keyword>
<protein>
    <submittedName>
        <fullName evidence="4">1-acyl-sn-glycerol-3-phosphate acyltransferase</fullName>
    </submittedName>
</protein>
<dbReference type="SMART" id="SM00563">
    <property type="entry name" value="PlsC"/>
    <property type="match status" value="1"/>
</dbReference>
<evidence type="ECO:0000313" key="4">
    <source>
        <dbReference type="EMBL" id="BBX12972.1"/>
    </source>
</evidence>
<dbReference type="GO" id="GO:0005886">
    <property type="term" value="C:plasma membrane"/>
    <property type="evidence" value="ECO:0007669"/>
    <property type="project" value="TreeGrafter"/>
</dbReference>
<evidence type="ECO:0000313" key="5">
    <source>
        <dbReference type="Proteomes" id="UP000466997"/>
    </source>
</evidence>
<keyword evidence="1 4" id="KW-0808">Transferase</keyword>
<organism evidence="4 5">
    <name type="scientific">Mycobacterium novum</name>
    <dbReference type="NCBI Taxonomy" id="2492438"/>
    <lineage>
        <taxon>Bacteria</taxon>
        <taxon>Bacillati</taxon>
        <taxon>Actinomycetota</taxon>
        <taxon>Actinomycetes</taxon>
        <taxon>Mycobacteriales</taxon>
        <taxon>Mycobacteriaceae</taxon>
        <taxon>Mycobacterium</taxon>
    </lineage>
</organism>